<dbReference type="InterPro" id="IPR036689">
    <property type="entry name" value="ESAT-6-like_sf"/>
</dbReference>
<protein>
    <recommendedName>
        <fullName evidence="2">Outer membrane channel protein CpnT-like N-terminal domain-containing protein</fullName>
    </recommendedName>
</protein>
<dbReference type="Pfam" id="PF25547">
    <property type="entry name" value="WXG100_2"/>
    <property type="match status" value="1"/>
</dbReference>
<reference evidence="3" key="2">
    <citation type="submission" date="2020-09" db="EMBL/GenBank/DDBJ databases">
        <authorList>
            <person name="Sun Q."/>
            <person name="Ohkuma M."/>
        </authorList>
    </citation>
    <scope>NUCLEOTIDE SEQUENCE</scope>
    <source>
        <strain evidence="3">JCM 3313</strain>
    </source>
</reference>
<name>A0A918EEW4_9PSEU</name>
<evidence type="ECO:0000313" key="3">
    <source>
        <dbReference type="EMBL" id="GGP69590.1"/>
    </source>
</evidence>
<reference evidence="3" key="1">
    <citation type="journal article" date="2014" name="Int. J. Syst. Evol. Microbiol.">
        <title>Complete genome sequence of Corynebacterium casei LMG S-19264T (=DSM 44701T), isolated from a smear-ripened cheese.</title>
        <authorList>
            <consortium name="US DOE Joint Genome Institute (JGI-PGF)"/>
            <person name="Walter F."/>
            <person name="Albersmeier A."/>
            <person name="Kalinowski J."/>
            <person name="Ruckert C."/>
        </authorList>
    </citation>
    <scope>NUCLEOTIDE SEQUENCE</scope>
    <source>
        <strain evidence="3">JCM 3313</strain>
    </source>
</reference>
<feature type="compositionally biased region" description="Basic and acidic residues" evidence="1">
    <location>
        <begin position="403"/>
        <end position="419"/>
    </location>
</feature>
<feature type="region of interest" description="Disordered" evidence="1">
    <location>
        <begin position="403"/>
        <end position="430"/>
    </location>
</feature>
<sequence length="430" mass="45436">MSGDGFWTGFAEQKAGEEPPGWTDPDNFAGGGVTESVAQVIDSSDRMIEEGDYAEFGMNAAAMLLDGFGVAVDPLGALATAGIGWLIEHVSFLREPLDWLAGNGDKIEHAVGTWNEVATSLDQIAQQQHDAVKAQAASWEQQAAEAFRASQGQLAQEIAAMSKVCVSVAEQVATAGTITAAIRGMIRDLIAMFVWEVIRNAVIALASSVVSLGTSMAAFAAWAVGRGAVVLGKITQQLAKLLRAIMKILSKLKGLFGKVGDMLKGLARFGRGGAAAGGTTSTAAARAVDAPGAPRFQGLENAGKRVEDWGNARPSLGDVGTKFRETGRDLAGAPGRYRNAGDTWNRATENIGGGPQSMRNATDAYAPFKPLQRGQHVSPHSVPDVMGGGFQVKMGADVLRETSKQDELEMQGVKKEQQRAFKRQTGYLDE</sequence>
<comment type="caution">
    <text evidence="3">The sequence shown here is derived from an EMBL/GenBank/DDBJ whole genome shotgun (WGS) entry which is preliminary data.</text>
</comment>
<organism evidence="3 4">
    <name type="scientific">Saccharothrix coeruleofusca</name>
    <dbReference type="NCBI Taxonomy" id="33919"/>
    <lineage>
        <taxon>Bacteria</taxon>
        <taxon>Bacillati</taxon>
        <taxon>Actinomycetota</taxon>
        <taxon>Actinomycetes</taxon>
        <taxon>Pseudonocardiales</taxon>
        <taxon>Pseudonocardiaceae</taxon>
        <taxon>Saccharothrix</taxon>
    </lineage>
</organism>
<gene>
    <name evidence="3" type="ORF">GCM10010185_48060</name>
</gene>
<dbReference type="Proteomes" id="UP000639606">
    <property type="component" value="Unassembled WGS sequence"/>
</dbReference>
<keyword evidence="4" id="KW-1185">Reference proteome</keyword>
<dbReference type="AlphaFoldDB" id="A0A918EEW4"/>
<proteinExistence type="predicted"/>
<feature type="region of interest" description="Disordered" evidence="1">
    <location>
        <begin position="308"/>
        <end position="345"/>
    </location>
</feature>
<feature type="region of interest" description="Disordered" evidence="1">
    <location>
        <begin position="1"/>
        <end position="27"/>
    </location>
</feature>
<evidence type="ECO:0000259" key="2">
    <source>
        <dbReference type="Pfam" id="PF25547"/>
    </source>
</evidence>
<feature type="domain" description="Outer membrane channel protein CpnT-like N-terminal" evidence="2">
    <location>
        <begin position="101"/>
        <end position="219"/>
    </location>
</feature>
<dbReference type="RefSeq" id="WP_189225569.1">
    <property type="nucleotide sequence ID" value="NZ_BMRG01000011.1"/>
</dbReference>
<dbReference type="InterPro" id="IPR057746">
    <property type="entry name" value="CpnT-like_N"/>
</dbReference>
<evidence type="ECO:0000256" key="1">
    <source>
        <dbReference type="SAM" id="MobiDB-lite"/>
    </source>
</evidence>
<dbReference type="SUPFAM" id="SSF140453">
    <property type="entry name" value="EsxAB dimer-like"/>
    <property type="match status" value="1"/>
</dbReference>
<accession>A0A918EEW4</accession>
<evidence type="ECO:0000313" key="4">
    <source>
        <dbReference type="Proteomes" id="UP000639606"/>
    </source>
</evidence>
<dbReference type="EMBL" id="BMRG01000011">
    <property type="protein sequence ID" value="GGP69590.1"/>
    <property type="molecule type" value="Genomic_DNA"/>
</dbReference>